<evidence type="ECO:0000256" key="2">
    <source>
        <dbReference type="SAM" id="SignalP"/>
    </source>
</evidence>
<keyword evidence="1" id="KW-1133">Transmembrane helix</keyword>
<protein>
    <submittedName>
        <fullName evidence="4">VWA domain-containing protein</fullName>
    </submittedName>
</protein>
<evidence type="ECO:0000313" key="4">
    <source>
        <dbReference type="EMBL" id="RTQ92876.1"/>
    </source>
</evidence>
<dbReference type="Gene3D" id="3.40.50.410">
    <property type="entry name" value="von Willebrand factor, type A domain"/>
    <property type="match status" value="1"/>
</dbReference>
<sequence length="671" mass="74808">MRKVQWIVLLFFILSFFISPNSDATIYASEPSEVEVVFVIDTSYSMRTTDKERISTEVLNMFMDLNENTKTKVGFVFYNDKIVASQPLTSLEEGNAKSILKDLFNSISRTGYTDPGLGLKKGQELFENNDEQTKKAMIFLTDGEIDLPQGSKRTKEESQNDITKVIKKAKQDKYPIYSVSLAGAGNIGKKELEQIAVETGGSHFEAKNAVELPEIFQSIFVKLSPSTTHFPIATVTTNGKVQVVNIDIPYGMSEGTITLLSQYPIDETILYGQATLSEQHRSNHYTILKMKQITGKSLSLNFKGVIGDMVQVSFLGNYDFLPSLELPEGELVKDEPLLIRTTLIKNGNSAPSKLAADLSGELIVKHLKTGTELRLPMKNTGTSFELEQSFSLPGIYEAKALIKGENFQIETQPKSFELIDSQPLIVKSEPITINKWKEDTSINLSGYFSGPNQDKLTYEIKAIGDDKKITATIKENLLTITPIEKGKTSIDIRAVDQSGKSILSTLHISIESGWNPTYIMAGVAAGFICIGLITLWLVRKNYSFVGRIEGVFYQTEGKTFLSKKYWSLASFNTKSQLTLLELFSRLDIEETLIPGAERIILQAGSNGVLTIKHDSKCIILKGGTIVPRNQKISLRNNEKLFITFEDGKMEVELLYKAAEKHEILKQYSYSG</sequence>
<reference evidence="4 5" key="1">
    <citation type="submission" date="2018-12" db="EMBL/GenBank/DDBJ databases">
        <authorList>
            <person name="Yu L."/>
        </authorList>
    </citation>
    <scope>NUCLEOTIDE SEQUENCE [LARGE SCALE GENOMIC DNA]</scope>
    <source>
        <strain evidence="4 5">S5H2222</strain>
    </source>
</reference>
<accession>A0A431UTF3</accession>
<feature type="chain" id="PRO_5019265035" evidence="2">
    <location>
        <begin position="25"/>
        <end position="671"/>
    </location>
</feature>
<dbReference type="SUPFAM" id="SSF53300">
    <property type="entry name" value="vWA-like"/>
    <property type="match status" value="1"/>
</dbReference>
<evidence type="ECO:0000259" key="3">
    <source>
        <dbReference type="PROSITE" id="PS50234"/>
    </source>
</evidence>
<keyword evidence="2" id="KW-0732">Signal</keyword>
<dbReference type="SMART" id="SM00327">
    <property type="entry name" value="VWA"/>
    <property type="match status" value="1"/>
</dbReference>
<dbReference type="InterPro" id="IPR002035">
    <property type="entry name" value="VWF_A"/>
</dbReference>
<feature type="domain" description="VWFA" evidence="3">
    <location>
        <begin position="35"/>
        <end position="219"/>
    </location>
</feature>
<dbReference type="Pfam" id="PF00092">
    <property type="entry name" value="VWA"/>
    <property type="match status" value="1"/>
</dbReference>
<dbReference type="OrthoDB" id="2923688at2"/>
<keyword evidence="1" id="KW-0812">Transmembrane</keyword>
<feature type="transmembrane region" description="Helical" evidence="1">
    <location>
        <begin position="518"/>
        <end position="538"/>
    </location>
</feature>
<dbReference type="PROSITE" id="PS50234">
    <property type="entry name" value="VWFA"/>
    <property type="match status" value="1"/>
</dbReference>
<dbReference type="RefSeq" id="WP_126294442.1">
    <property type="nucleotide sequence ID" value="NZ_RXNR01000026.1"/>
</dbReference>
<keyword evidence="5" id="KW-1185">Reference proteome</keyword>
<name>A0A431UTF3_9BACI</name>
<feature type="signal peptide" evidence="2">
    <location>
        <begin position="1"/>
        <end position="24"/>
    </location>
</feature>
<evidence type="ECO:0000256" key="1">
    <source>
        <dbReference type="SAM" id="Phobius"/>
    </source>
</evidence>
<keyword evidence="1" id="KW-0472">Membrane</keyword>
<dbReference type="CDD" id="cd00198">
    <property type="entry name" value="vWFA"/>
    <property type="match status" value="1"/>
</dbReference>
<dbReference type="EMBL" id="RXNR01000026">
    <property type="protein sequence ID" value="RTQ92876.1"/>
    <property type="molecule type" value="Genomic_DNA"/>
</dbReference>
<evidence type="ECO:0000313" key="5">
    <source>
        <dbReference type="Proteomes" id="UP000276349"/>
    </source>
</evidence>
<comment type="caution">
    <text evidence="4">The sequence shown here is derived from an EMBL/GenBank/DDBJ whole genome shotgun (WGS) entry which is preliminary data.</text>
</comment>
<dbReference type="InterPro" id="IPR036465">
    <property type="entry name" value="vWFA_dom_sf"/>
</dbReference>
<organism evidence="4 5">
    <name type="scientific">Lysinibacillus telephonicus</name>
    <dbReference type="NCBI Taxonomy" id="1714840"/>
    <lineage>
        <taxon>Bacteria</taxon>
        <taxon>Bacillati</taxon>
        <taxon>Bacillota</taxon>
        <taxon>Bacilli</taxon>
        <taxon>Bacillales</taxon>
        <taxon>Bacillaceae</taxon>
        <taxon>Lysinibacillus</taxon>
    </lineage>
</organism>
<dbReference type="Proteomes" id="UP000276349">
    <property type="component" value="Unassembled WGS sequence"/>
</dbReference>
<proteinExistence type="predicted"/>
<dbReference type="AlphaFoldDB" id="A0A431UTF3"/>
<gene>
    <name evidence="4" type="ORF">EKG35_10695</name>
</gene>